<evidence type="ECO:0000313" key="2">
    <source>
        <dbReference type="Proteomes" id="UP000887565"/>
    </source>
</evidence>
<dbReference type="AlphaFoldDB" id="A0A915JTP9"/>
<sequence>MRFETSSTHMAERVAFKVRFSEKNSICRASSYSSREILMFRITWYASKWIALTIGSLFFFWRSVRNWVPRRAYIPAQSSAPSKETRMVWSPSTRENNAVQSWGVVVKVSKTNIMLLGNAS</sequence>
<proteinExistence type="predicted"/>
<evidence type="ECO:0000313" key="3">
    <source>
        <dbReference type="WBParaSite" id="nRc.2.0.1.t29730-RA"/>
    </source>
</evidence>
<evidence type="ECO:0000256" key="1">
    <source>
        <dbReference type="SAM" id="Phobius"/>
    </source>
</evidence>
<keyword evidence="1" id="KW-1133">Transmembrane helix</keyword>
<protein>
    <submittedName>
        <fullName evidence="3">Uncharacterized protein</fullName>
    </submittedName>
</protein>
<feature type="transmembrane region" description="Helical" evidence="1">
    <location>
        <begin position="42"/>
        <end position="61"/>
    </location>
</feature>
<dbReference type="Proteomes" id="UP000887565">
    <property type="component" value="Unplaced"/>
</dbReference>
<name>A0A915JTP9_ROMCU</name>
<dbReference type="WBParaSite" id="nRc.2.0.1.t29730-RA">
    <property type="protein sequence ID" value="nRc.2.0.1.t29730-RA"/>
    <property type="gene ID" value="nRc.2.0.1.g29730"/>
</dbReference>
<reference evidence="3" key="1">
    <citation type="submission" date="2022-11" db="UniProtKB">
        <authorList>
            <consortium name="WormBaseParasite"/>
        </authorList>
    </citation>
    <scope>IDENTIFICATION</scope>
</reference>
<keyword evidence="2" id="KW-1185">Reference proteome</keyword>
<accession>A0A915JTP9</accession>
<keyword evidence="1" id="KW-0472">Membrane</keyword>
<keyword evidence="1" id="KW-0812">Transmembrane</keyword>
<organism evidence="2 3">
    <name type="scientific">Romanomermis culicivorax</name>
    <name type="common">Nematode worm</name>
    <dbReference type="NCBI Taxonomy" id="13658"/>
    <lineage>
        <taxon>Eukaryota</taxon>
        <taxon>Metazoa</taxon>
        <taxon>Ecdysozoa</taxon>
        <taxon>Nematoda</taxon>
        <taxon>Enoplea</taxon>
        <taxon>Dorylaimia</taxon>
        <taxon>Mermithida</taxon>
        <taxon>Mermithoidea</taxon>
        <taxon>Mermithidae</taxon>
        <taxon>Romanomermis</taxon>
    </lineage>
</organism>